<comment type="caution">
    <text evidence="1">The sequence shown here is derived from an EMBL/GenBank/DDBJ whole genome shotgun (WGS) entry which is preliminary data.</text>
</comment>
<organism evidence="1 2">
    <name type="scientific">Shiella aurantiaca</name>
    <dbReference type="NCBI Taxonomy" id="3058365"/>
    <lineage>
        <taxon>Bacteria</taxon>
        <taxon>Pseudomonadati</taxon>
        <taxon>Bacteroidota</taxon>
        <taxon>Cytophagia</taxon>
        <taxon>Cytophagales</taxon>
        <taxon>Shiellaceae</taxon>
        <taxon>Shiella</taxon>
    </lineage>
</organism>
<dbReference type="RefSeq" id="WP_320003790.1">
    <property type="nucleotide sequence ID" value="NZ_JAUHJS010000003.1"/>
</dbReference>
<gene>
    <name evidence="1" type="ORF">QWY31_07115</name>
</gene>
<name>A0ABT8F4T8_9BACT</name>
<keyword evidence="2" id="KW-1185">Reference proteome</keyword>
<proteinExistence type="predicted"/>
<accession>A0ABT8F4T8</accession>
<evidence type="ECO:0000313" key="2">
    <source>
        <dbReference type="Proteomes" id="UP001168552"/>
    </source>
</evidence>
<dbReference type="EMBL" id="JAUHJS010000003">
    <property type="protein sequence ID" value="MDN4165264.1"/>
    <property type="molecule type" value="Genomic_DNA"/>
</dbReference>
<dbReference type="Proteomes" id="UP001168552">
    <property type="component" value="Unassembled WGS sequence"/>
</dbReference>
<sequence>MKQHSLASLDDNSTWHLKAEQQSLLLVSFKNTNELNYWHEKLGISPVILLTRSEQVYEVIFKIPEILWDIIEYAEKPLEVYLQHAKELPASAFTPDKEVVINLLRNGELFHLLKPLRKPVFAFPISAKSLEGIAWPSEDNVLPLATNEIYPTQPKRLRLGLNGDIKFL</sequence>
<protein>
    <submittedName>
        <fullName evidence="1">Uncharacterized protein</fullName>
    </submittedName>
</protein>
<evidence type="ECO:0000313" key="1">
    <source>
        <dbReference type="EMBL" id="MDN4165264.1"/>
    </source>
</evidence>
<reference evidence="1" key="1">
    <citation type="submission" date="2023-06" db="EMBL/GenBank/DDBJ databases">
        <title>Cytophagales bacterium Strain LB-30, isolated from soil.</title>
        <authorList>
            <person name="Liu B."/>
        </authorList>
    </citation>
    <scope>NUCLEOTIDE SEQUENCE</scope>
    <source>
        <strain evidence="1">LB-30</strain>
    </source>
</reference>